<dbReference type="InterPro" id="IPR023214">
    <property type="entry name" value="HAD_sf"/>
</dbReference>
<dbReference type="RefSeq" id="WP_181896379.1">
    <property type="nucleotide sequence ID" value="NZ_QRDX01000004.1"/>
</dbReference>
<protein>
    <submittedName>
        <fullName evidence="1">Phosphoserine phosphatase</fullName>
    </submittedName>
</protein>
<evidence type="ECO:0000313" key="2">
    <source>
        <dbReference type="Proteomes" id="UP000256629"/>
    </source>
</evidence>
<dbReference type="EMBL" id="QRDX01000004">
    <property type="protein sequence ID" value="RED48416.1"/>
    <property type="molecule type" value="Genomic_DNA"/>
</dbReference>
<gene>
    <name evidence="1" type="ORF">DFQ02_104262</name>
</gene>
<comment type="caution">
    <text evidence="1">The sequence shown here is derived from an EMBL/GenBank/DDBJ whole genome shotgun (WGS) entry which is preliminary data.</text>
</comment>
<dbReference type="InterPro" id="IPR036412">
    <property type="entry name" value="HAD-like_sf"/>
</dbReference>
<organism evidence="1 2">
    <name type="scientific">Seonamhaeicola aphaedonensis</name>
    <dbReference type="NCBI Taxonomy" id="1461338"/>
    <lineage>
        <taxon>Bacteria</taxon>
        <taxon>Pseudomonadati</taxon>
        <taxon>Bacteroidota</taxon>
        <taxon>Flavobacteriia</taxon>
        <taxon>Flavobacteriales</taxon>
        <taxon>Flavobacteriaceae</taxon>
    </lineage>
</organism>
<reference evidence="1 2" key="1">
    <citation type="submission" date="2018-07" db="EMBL/GenBank/DDBJ databases">
        <title>Genomic Encyclopedia of Type Strains, Phase III (KMG-III): the genomes of soil and plant-associated and newly described type strains.</title>
        <authorList>
            <person name="Whitman W."/>
        </authorList>
    </citation>
    <scope>NUCLEOTIDE SEQUENCE [LARGE SCALE GENOMIC DNA]</scope>
    <source>
        <strain evidence="1 2">CECT 8487</strain>
    </source>
</reference>
<name>A0A3D9HHH9_9FLAO</name>
<dbReference type="Gene3D" id="3.40.50.1000">
    <property type="entry name" value="HAD superfamily/HAD-like"/>
    <property type="match status" value="1"/>
</dbReference>
<dbReference type="Pfam" id="PF12710">
    <property type="entry name" value="HAD"/>
    <property type="match status" value="1"/>
</dbReference>
<keyword evidence="2" id="KW-1185">Reference proteome</keyword>
<dbReference type="AlphaFoldDB" id="A0A3D9HHH9"/>
<dbReference type="SUPFAM" id="SSF56784">
    <property type="entry name" value="HAD-like"/>
    <property type="match status" value="1"/>
</dbReference>
<evidence type="ECO:0000313" key="1">
    <source>
        <dbReference type="EMBL" id="RED48416.1"/>
    </source>
</evidence>
<proteinExistence type="predicted"/>
<accession>A0A3D9HHH9</accession>
<dbReference type="Proteomes" id="UP000256629">
    <property type="component" value="Unassembled WGS sequence"/>
</dbReference>
<sequence>MKKSVLVVDLDGTLFSINTFHYFIKFLFQDSIKKRKLFFVLKLSFILLLRLLKVFTHAKMKYSILKMVSKTNIDFIEFVKLIEAKKNDISVLKDFFNIKILATGAPNLYANIIAKNEGFDVCLATNFPRTGFDQKFENIKEVKKNTVMNYLSGESIQEIDIFVTDHIDDLPLMKNAKRNILVAPNQETKSFLEQNKISFEVLK</sequence>